<dbReference type="AlphaFoldDB" id="A0A518G9B0"/>
<name>A0A518G9B0_9BACT</name>
<protein>
    <submittedName>
        <fullName evidence="1">Uncharacterized protein</fullName>
    </submittedName>
</protein>
<keyword evidence="2" id="KW-1185">Reference proteome</keyword>
<proteinExistence type="predicted"/>
<evidence type="ECO:0000313" key="1">
    <source>
        <dbReference type="EMBL" id="QDV25184.1"/>
    </source>
</evidence>
<dbReference type="Proteomes" id="UP000318017">
    <property type="component" value="Chromosome"/>
</dbReference>
<accession>A0A518G9B0</accession>
<evidence type="ECO:0000313" key="2">
    <source>
        <dbReference type="Proteomes" id="UP000318017"/>
    </source>
</evidence>
<dbReference type="EMBL" id="CP036298">
    <property type="protein sequence ID" value="QDV25184.1"/>
    <property type="molecule type" value="Genomic_DNA"/>
</dbReference>
<gene>
    <name evidence="1" type="ORF">Q31a_35070</name>
</gene>
<sequence length="84" mass="9328">MTAPRARCTERTRSVSKSFYQRASPEHQCSVASLARTPYHHPLNPIREIRIAKRDGGSFTVQLKRPRSLSALAFGVQTPCEGCG</sequence>
<reference evidence="1 2" key="1">
    <citation type="submission" date="2019-02" db="EMBL/GenBank/DDBJ databases">
        <title>Deep-cultivation of Planctomycetes and their phenomic and genomic characterization uncovers novel biology.</title>
        <authorList>
            <person name="Wiegand S."/>
            <person name="Jogler M."/>
            <person name="Boedeker C."/>
            <person name="Pinto D."/>
            <person name="Vollmers J."/>
            <person name="Rivas-Marin E."/>
            <person name="Kohn T."/>
            <person name="Peeters S.H."/>
            <person name="Heuer A."/>
            <person name="Rast P."/>
            <person name="Oberbeckmann S."/>
            <person name="Bunk B."/>
            <person name="Jeske O."/>
            <person name="Meyerdierks A."/>
            <person name="Storesund J.E."/>
            <person name="Kallscheuer N."/>
            <person name="Luecker S."/>
            <person name="Lage O.M."/>
            <person name="Pohl T."/>
            <person name="Merkel B.J."/>
            <person name="Hornburger P."/>
            <person name="Mueller R.-W."/>
            <person name="Bruemmer F."/>
            <person name="Labrenz M."/>
            <person name="Spormann A.M."/>
            <person name="Op den Camp H."/>
            <person name="Overmann J."/>
            <person name="Amann R."/>
            <person name="Jetten M.S.M."/>
            <person name="Mascher T."/>
            <person name="Medema M.H."/>
            <person name="Devos D.P."/>
            <person name="Kaster A.-K."/>
            <person name="Ovreas L."/>
            <person name="Rohde M."/>
            <person name="Galperin M.Y."/>
            <person name="Jogler C."/>
        </authorList>
    </citation>
    <scope>NUCLEOTIDE SEQUENCE [LARGE SCALE GENOMIC DNA]</scope>
    <source>
        <strain evidence="1 2">Q31a</strain>
    </source>
</reference>
<dbReference type="KEGG" id="ahel:Q31a_35070"/>
<organism evidence="1 2">
    <name type="scientific">Aureliella helgolandensis</name>
    <dbReference type="NCBI Taxonomy" id="2527968"/>
    <lineage>
        <taxon>Bacteria</taxon>
        <taxon>Pseudomonadati</taxon>
        <taxon>Planctomycetota</taxon>
        <taxon>Planctomycetia</taxon>
        <taxon>Pirellulales</taxon>
        <taxon>Pirellulaceae</taxon>
        <taxon>Aureliella</taxon>
    </lineage>
</organism>